<feature type="domain" description="ABC transmembrane type-1" evidence="8">
    <location>
        <begin position="62"/>
        <end position="242"/>
    </location>
</feature>
<accession>A0AA95SCY3</accession>
<dbReference type="CDD" id="cd06261">
    <property type="entry name" value="TM_PBP2"/>
    <property type="match status" value="1"/>
</dbReference>
<dbReference type="RefSeq" id="WP_082804915.1">
    <property type="nucleotide sequence ID" value="NZ_CP126114.1"/>
</dbReference>
<keyword evidence="6 7" id="KW-0472">Membrane</keyword>
<evidence type="ECO:0000256" key="5">
    <source>
        <dbReference type="ARBA" id="ARBA00022989"/>
    </source>
</evidence>
<feature type="transmembrane region" description="Helical" evidence="7">
    <location>
        <begin position="223"/>
        <end position="245"/>
    </location>
</feature>
<name>A0AA95SCY3_9BACI</name>
<evidence type="ECO:0000313" key="9">
    <source>
        <dbReference type="EMBL" id="WHY88452.1"/>
    </source>
</evidence>
<dbReference type="InterPro" id="IPR000515">
    <property type="entry name" value="MetI-like"/>
</dbReference>
<dbReference type="InterPro" id="IPR035906">
    <property type="entry name" value="MetI-like_sf"/>
</dbReference>
<dbReference type="KEGG" id="nnv:QNH39_11695"/>
<feature type="transmembrane region" description="Helical" evidence="7">
    <location>
        <begin position="96"/>
        <end position="122"/>
    </location>
</feature>
<comment type="subcellular location">
    <subcellularLocation>
        <location evidence="1 7">Cell membrane</location>
        <topology evidence="1 7">Multi-pass membrane protein</topology>
    </subcellularLocation>
</comment>
<reference evidence="9" key="1">
    <citation type="submission" date="2023-05" db="EMBL/GenBank/DDBJ databases">
        <title>Comparative genomics of Bacillaceae isolates and their secondary metabolite potential.</title>
        <authorList>
            <person name="Song L."/>
            <person name="Nielsen L.J."/>
            <person name="Mohite O."/>
            <person name="Xu X."/>
            <person name="Weber T."/>
            <person name="Kovacs A.T."/>
        </authorList>
    </citation>
    <scope>NUCLEOTIDE SEQUENCE</scope>
    <source>
        <strain evidence="9">XLM17</strain>
    </source>
</reference>
<sequence>MKINWKKWLRDYGLFLLVAIMLVSVWEWVVTKGLVPPFILPSPSAIWRSLIENRQLLLQEHLPATLLEVLSGFGISLTGGLLLGAGMHFSRALEKIVYPFLVISQTIPLIAISPIFIMWFGYSIWSKIAVTILISIFPIVVSTYDGLKSGGKEYRDLLLTMGANRWAIFKKIQVPMALPVILSGVKMAAVYCVVGATIGEWLGASVGLGYFSRRMSGNLQADAVFAAIFLLSLLGIVLFLLISFIEKQLLKNKIRNLRG</sequence>
<keyword evidence="5 7" id="KW-1133">Transmembrane helix</keyword>
<dbReference type="EMBL" id="CP126114">
    <property type="protein sequence ID" value="WHY88452.1"/>
    <property type="molecule type" value="Genomic_DNA"/>
</dbReference>
<evidence type="ECO:0000256" key="3">
    <source>
        <dbReference type="ARBA" id="ARBA00022475"/>
    </source>
</evidence>
<evidence type="ECO:0000256" key="4">
    <source>
        <dbReference type="ARBA" id="ARBA00022692"/>
    </source>
</evidence>
<keyword evidence="3" id="KW-1003">Cell membrane</keyword>
<dbReference type="Pfam" id="PF00528">
    <property type="entry name" value="BPD_transp_1"/>
    <property type="match status" value="1"/>
</dbReference>
<comment type="similarity">
    <text evidence="7">Belongs to the binding-protein-dependent transport system permease family.</text>
</comment>
<keyword evidence="4 7" id="KW-0812">Transmembrane</keyword>
<protein>
    <submittedName>
        <fullName evidence="9">ABC transporter permease</fullName>
    </submittedName>
</protein>
<dbReference type="PANTHER" id="PTHR30151:SF20">
    <property type="entry name" value="ABC TRANSPORTER PERMEASE PROTEIN HI_0355-RELATED"/>
    <property type="match status" value="1"/>
</dbReference>
<evidence type="ECO:0000256" key="1">
    <source>
        <dbReference type="ARBA" id="ARBA00004651"/>
    </source>
</evidence>
<dbReference type="AlphaFoldDB" id="A0AA95SCY3"/>
<evidence type="ECO:0000256" key="7">
    <source>
        <dbReference type="RuleBase" id="RU363032"/>
    </source>
</evidence>
<feature type="transmembrane region" description="Helical" evidence="7">
    <location>
        <begin position="128"/>
        <end position="147"/>
    </location>
</feature>
<feature type="transmembrane region" description="Helical" evidence="7">
    <location>
        <begin position="64"/>
        <end position="84"/>
    </location>
</feature>
<evidence type="ECO:0000256" key="6">
    <source>
        <dbReference type="ARBA" id="ARBA00023136"/>
    </source>
</evidence>
<gene>
    <name evidence="9" type="ORF">QNH39_11695</name>
</gene>
<evidence type="ECO:0000259" key="8">
    <source>
        <dbReference type="PROSITE" id="PS50928"/>
    </source>
</evidence>
<keyword evidence="10" id="KW-1185">Reference proteome</keyword>
<dbReference type="PROSITE" id="PS50928">
    <property type="entry name" value="ABC_TM1"/>
    <property type="match status" value="1"/>
</dbReference>
<feature type="transmembrane region" description="Helical" evidence="7">
    <location>
        <begin position="188"/>
        <end position="211"/>
    </location>
</feature>
<organism evidence="9 10">
    <name type="scientific">Neobacillus novalis</name>
    <dbReference type="NCBI Taxonomy" id="220687"/>
    <lineage>
        <taxon>Bacteria</taxon>
        <taxon>Bacillati</taxon>
        <taxon>Bacillota</taxon>
        <taxon>Bacilli</taxon>
        <taxon>Bacillales</taxon>
        <taxon>Bacillaceae</taxon>
        <taxon>Neobacillus</taxon>
    </lineage>
</organism>
<dbReference type="PANTHER" id="PTHR30151">
    <property type="entry name" value="ALKANE SULFONATE ABC TRANSPORTER-RELATED, MEMBRANE SUBUNIT"/>
    <property type="match status" value="1"/>
</dbReference>
<dbReference type="Gene3D" id="1.10.3720.10">
    <property type="entry name" value="MetI-like"/>
    <property type="match status" value="1"/>
</dbReference>
<dbReference type="GO" id="GO:0055085">
    <property type="term" value="P:transmembrane transport"/>
    <property type="evidence" value="ECO:0007669"/>
    <property type="project" value="InterPro"/>
</dbReference>
<dbReference type="Proteomes" id="UP001178288">
    <property type="component" value="Chromosome"/>
</dbReference>
<proteinExistence type="inferred from homology"/>
<dbReference type="SUPFAM" id="SSF161098">
    <property type="entry name" value="MetI-like"/>
    <property type="match status" value="1"/>
</dbReference>
<keyword evidence="2 7" id="KW-0813">Transport</keyword>
<feature type="transmembrane region" description="Helical" evidence="7">
    <location>
        <begin position="12"/>
        <end position="30"/>
    </location>
</feature>
<evidence type="ECO:0000313" key="10">
    <source>
        <dbReference type="Proteomes" id="UP001178288"/>
    </source>
</evidence>
<evidence type="ECO:0000256" key="2">
    <source>
        <dbReference type="ARBA" id="ARBA00022448"/>
    </source>
</evidence>
<dbReference type="GO" id="GO:0005886">
    <property type="term" value="C:plasma membrane"/>
    <property type="evidence" value="ECO:0007669"/>
    <property type="project" value="UniProtKB-SubCell"/>
</dbReference>